<dbReference type="SUPFAM" id="SSF52518">
    <property type="entry name" value="Thiamin diphosphate-binding fold (THDP-binding)"/>
    <property type="match status" value="2"/>
</dbReference>
<accession>A0A8H3TXI3</accession>
<name>A0A8H3TXI3_9TREE</name>
<evidence type="ECO:0000259" key="6">
    <source>
        <dbReference type="Pfam" id="PF09363"/>
    </source>
</evidence>
<dbReference type="Pfam" id="PF03894">
    <property type="entry name" value="XFP"/>
    <property type="match status" value="1"/>
</dbReference>
<dbReference type="OrthoDB" id="2532903at2759"/>
<evidence type="ECO:0000256" key="4">
    <source>
        <dbReference type="ARBA" id="ARBA00023239"/>
    </source>
</evidence>
<comment type="similarity">
    <text evidence="2">Belongs to the XFP family.</text>
</comment>
<protein>
    <recommendedName>
        <fullName evidence="10">Phosphoketolase</fullName>
    </recommendedName>
</protein>
<dbReference type="Gene3D" id="3.40.50.920">
    <property type="match status" value="1"/>
</dbReference>
<evidence type="ECO:0000313" key="9">
    <source>
        <dbReference type="Proteomes" id="UP000620104"/>
    </source>
</evidence>
<evidence type="ECO:0000256" key="3">
    <source>
        <dbReference type="ARBA" id="ARBA00023052"/>
    </source>
</evidence>
<evidence type="ECO:0008006" key="10">
    <source>
        <dbReference type="Google" id="ProtNLM"/>
    </source>
</evidence>
<dbReference type="InterPro" id="IPR019789">
    <property type="entry name" value="Xul5P/Fru6P_PKetolase_ThDP_BS"/>
</dbReference>
<dbReference type="InterPro" id="IPR018970">
    <property type="entry name" value="Xul5P/Fru6P_PKetolase_N"/>
</dbReference>
<feature type="domain" description="Xylulose 5-phosphate/Fructose 6-phosphate phosphoketolase C-terminal" evidence="6">
    <location>
        <begin position="643"/>
        <end position="848"/>
    </location>
</feature>
<evidence type="ECO:0000259" key="7">
    <source>
        <dbReference type="Pfam" id="PF09364"/>
    </source>
</evidence>
<feature type="domain" description="Xylulose 5-phosphate/Fructose 6-phosphate phosphoketolase N-terminal" evidence="7">
    <location>
        <begin position="50"/>
        <end position="397"/>
    </location>
</feature>
<dbReference type="Gene3D" id="3.40.50.970">
    <property type="match status" value="2"/>
</dbReference>
<dbReference type="PANTHER" id="PTHR31273">
    <property type="entry name" value="PHOSPHOKETOLASE-RELATED"/>
    <property type="match status" value="1"/>
</dbReference>
<dbReference type="EMBL" id="BLZA01000032">
    <property type="protein sequence ID" value="GHJ88919.1"/>
    <property type="molecule type" value="Genomic_DNA"/>
</dbReference>
<proteinExistence type="inferred from homology"/>
<feature type="region of interest" description="Disordered" evidence="5">
    <location>
        <begin position="1"/>
        <end position="22"/>
    </location>
</feature>
<organism evidence="8 9">
    <name type="scientific">Naganishia liquefaciens</name>
    <dbReference type="NCBI Taxonomy" id="104408"/>
    <lineage>
        <taxon>Eukaryota</taxon>
        <taxon>Fungi</taxon>
        <taxon>Dikarya</taxon>
        <taxon>Basidiomycota</taxon>
        <taxon>Agaricomycotina</taxon>
        <taxon>Tremellomycetes</taxon>
        <taxon>Filobasidiales</taxon>
        <taxon>Filobasidiaceae</taxon>
        <taxon>Naganishia</taxon>
    </lineage>
</organism>
<evidence type="ECO:0000313" key="8">
    <source>
        <dbReference type="EMBL" id="GHJ88919.1"/>
    </source>
</evidence>
<keyword evidence="9" id="KW-1185">Reference proteome</keyword>
<sequence>MPESTTGLAASKGTKYNAVTPPKPSSLPADLINQLAVNLDAEIQAQGKDVDIDALLAYQRVAHYLAAAQIFLCKNALLQEPLEKSHVKPRLLGHSGTSGGLIFAYSHANYLIAKHDADEGGCPQVLFVTGPGHGAPAILACLYMEGSITRFYPEYPMSAQGLEALVAKFSTPAGFASHVNAETPGSIHEGGELGYALAVAWGAVMDKPELITVCVVGDGEAETGPTATAWHAHKYIDPAESGACLPIVSINGYKIGERTIYGTMDDLELITLFVGYGYQPRIVEYGASQSDPQRDVAVNKDMAVSMEWAYSEIRKIQRAARSGKPIDKPRWPVILLRTPKGWTGPKKLGDNVVEGNWRSHQVPLPQAAKDDEQFGLLKSWLESYHIHELVRAGFHSKESGAHDASSAAEGLISDTALRIVPSNVERRMGMIAESYKDYTPLDVADWKQFGKEADEEYSAMKAIGSLLADTIKRSPKTFRIFSPDELSSNQLSETLEVTHRNFQWDPETAHSGGRVIEMLSEHTLQGLMQGYTLTGRTAVFPSYESFLGIVTTMIEQYGKFLKMASETRWRGDVASLNYIETSTLWRQEHNGYSHQNPALIGSVMALPRHCARIYFPADANAAACVMAHCLRSKNLINLIVSAKNPTKVWLDIEESQRHCVAGASVWRKYSTDDGVKPDVVLVGIGVEVTHEVVAASAILRSEGIRVRVVNVVDLMILGEYGQHPHALTEEAFNALFTTDKPVLINFHGYPKEVAALLFARKSHVSRSRFTIHGYEEQGTTTTPYSMLRVNNATRFNLASEAVAHVAAMQPDHPISTRSHVLGANWKHQLIEHEKYTLLHGEDPEWTEKISEVAQE</sequence>
<dbReference type="PROSITE" id="PS60003">
    <property type="entry name" value="PHOSPHOKETOLASE_2"/>
    <property type="match status" value="1"/>
</dbReference>
<dbReference type="InterPro" id="IPR019790">
    <property type="entry name" value="Xul5P/Fru6P_PKetolase_CS"/>
</dbReference>
<dbReference type="InterPro" id="IPR029061">
    <property type="entry name" value="THDP-binding"/>
</dbReference>
<comment type="cofactor">
    <cofactor evidence="1">
        <name>thiamine diphosphate</name>
        <dbReference type="ChEBI" id="CHEBI:58937"/>
    </cofactor>
</comment>
<dbReference type="Pfam" id="PF09363">
    <property type="entry name" value="XFP_C"/>
    <property type="match status" value="1"/>
</dbReference>
<dbReference type="PIRSF" id="PIRSF017245">
    <property type="entry name" value="Phosphoketolase"/>
    <property type="match status" value="1"/>
</dbReference>
<evidence type="ECO:0000256" key="1">
    <source>
        <dbReference type="ARBA" id="ARBA00001964"/>
    </source>
</evidence>
<dbReference type="SUPFAM" id="SSF52922">
    <property type="entry name" value="TK C-terminal domain-like"/>
    <property type="match status" value="1"/>
</dbReference>
<dbReference type="PANTHER" id="PTHR31273:SF1">
    <property type="entry name" value="PHOSPHOKETOLASE-RELATED"/>
    <property type="match status" value="1"/>
</dbReference>
<dbReference type="GO" id="GO:0016832">
    <property type="term" value="F:aldehyde-lyase activity"/>
    <property type="evidence" value="ECO:0007669"/>
    <property type="project" value="InterPro"/>
</dbReference>
<dbReference type="GO" id="GO:0005975">
    <property type="term" value="P:carbohydrate metabolic process"/>
    <property type="evidence" value="ECO:0007669"/>
    <property type="project" value="InterPro"/>
</dbReference>
<dbReference type="InterPro" id="IPR018969">
    <property type="entry name" value="Xul5P/Fru6P_PKetolase_C"/>
</dbReference>
<dbReference type="InterPro" id="IPR005593">
    <property type="entry name" value="Xul5P/Fru6P_PKetolase"/>
</dbReference>
<dbReference type="Proteomes" id="UP000620104">
    <property type="component" value="Unassembled WGS sequence"/>
</dbReference>
<comment type="caution">
    <text evidence="8">The sequence shown here is derived from an EMBL/GenBank/DDBJ whole genome shotgun (WGS) entry which is preliminary data.</text>
</comment>
<gene>
    <name evidence="8" type="ORF">NliqN6_5321</name>
</gene>
<dbReference type="Pfam" id="PF09364">
    <property type="entry name" value="XFP_N"/>
    <property type="match status" value="1"/>
</dbReference>
<evidence type="ECO:0000256" key="5">
    <source>
        <dbReference type="SAM" id="MobiDB-lite"/>
    </source>
</evidence>
<dbReference type="AlphaFoldDB" id="A0A8H3TXI3"/>
<evidence type="ECO:0000256" key="2">
    <source>
        <dbReference type="ARBA" id="ARBA00005623"/>
    </source>
</evidence>
<keyword evidence="3" id="KW-0786">Thiamine pyrophosphate</keyword>
<keyword evidence="4" id="KW-0456">Lyase</keyword>
<reference evidence="8" key="1">
    <citation type="submission" date="2020-07" db="EMBL/GenBank/DDBJ databases">
        <title>Draft Genome Sequence of a Deep-Sea Yeast, Naganishia (Cryptococcus) liquefaciens strain N6.</title>
        <authorList>
            <person name="Han Y.W."/>
            <person name="Kajitani R."/>
            <person name="Morimoto H."/>
            <person name="Parhat M."/>
            <person name="Tsubouchi H."/>
            <person name="Bakenova O."/>
            <person name="Ogata M."/>
            <person name="Argunhan B."/>
            <person name="Aoki R."/>
            <person name="Kajiwara S."/>
            <person name="Itoh T."/>
            <person name="Iwasaki H."/>
        </authorList>
    </citation>
    <scope>NUCLEOTIDE SEQUENCE</scope>
    <source>
        <strain evidence="8">N6</strain>
    </source>
</reference>
<dbReference type="InterPro" id="IPR009014">
    <property type="entry name" value="Transketo_C/PFOR_II"/>
</dbReference>
<dbReference type="PROSITE" id="PS60002">
    <property type="entry name" value="PHOSPHOKETOLASE_1"/>
    <property type="match status" value="1"/>
</dbReference>